<reference evidence="4 5" key="1">
    <citation type="submission" date="2016-09" db="EMBL/GenBank/DDBJ databases">
        <authorList>
            <person name="Capua I."/>
            <person name="De Benedictis P."/>
            <person name="Joannis T."/>
            <person name="Lombin L.H."/>
            <person name="Cattoli G."/>
        </authorList>
    </citation>
    <scope>NUCLEOTIDE SEQUENCE [LARGE SCALE GENOMIC DNA]</scope>
    <source>
        <strain evidence="4 5">LMG 25899</strain>
    </source>
</reference>
<feature type="compositionally biased region" description="Basic and acidic residues" evidence="1">
    <location>
        <begin position="10"/>
        <end position="45"/>
    </location>
</feature>
<dbReference type="InterPro" id="IPR041295">
    <property type="entry name" value="MapZ_EC1"/>
</dbReference>
<name>A0A1E5KTI2_9ENTE</name>
<dbReference type="Proteomes" id="UP000095256">
    <property type="component" value="Unassembled WGS sequence"/>
</dbReference>
<feature type="compositionally biased region" description="Acidic residues" evidence="1">
    <location>
        <begin position="103"/>
        <end position="113"/>
    </location>
</feature>
<feature type="domain" description="MapZ extracellular C-terminal" evidence="3">
    <location>
        <begin position="571"/>
        <end position="661"/>
    </location>
</feature>
<evidence type="ECO:0000259" key="2">
    <source>
        <dbReference type="Pfam" id="PF18041"/>
    </source>
</evidence>
<dbReference type="EMBL" id="MIEK01000067">
    <property type="protein sequence ID" value="OEH81068.1"/>
    <property type="molecule type" value="Genomic_DNA"/>
</dbReference>
<dbReference type="STRING" id="762845.BCR26_06040"/>
<evidence type="ECO:0000313" key="5">
    <source>
        <dbReference type="Proteomes" id="UP000095256"/>
    </source>
</evidence>
<feature type="region of interest" description="Disordered" evidence="1">
    <location>
        <begin position="202"/>
        <end position="253"/>
    </location>
</feature>
<sequence length="668" mass="74164">MSKECPNCGKELDEQEKKCPDCGHELKENKPSKNLDAENSEKSENEVSSNFMNKEVNENIEWSELKDMSLGHVMNMFNEQGEPTEEKEVGKEKETAQKKEEVPAEENDIEELTNTDVTAIKDEEIAASEAGLLESAEEGVSPLHQYIKEHKKENNEEKISVVEEQKQSVELPVEVQQEENLEIEDLESIQDEVSDETELIKETVTPDNASEAVLSSESDSENQESDKTIFIKPDTRDSKQPIIPSKSKKPEEIEMDAAPIFYKETETESKESETKDEMLQEAASYESESKKKNKKRYIIAASVVVLATGGWFVYDQAQKNSAAEKKIQTEQLAEQKELATSTKEALENFFTDDSHVYIKPGMIGNSTATIKKNLDKLKNHSDYKEIKSLYDTVTNKQAEVAKVNQLFAQPIINGNKLNDVAIIADKKIDLKKVEEKDALDKLVNQAITEATNQYDQLQKAKEAVSLIYKENKVTDQLTLSTYDAAKAEVDKIKSATLRKPLSDGLAEANKVLVEAQKKEADAQAAANSAIPNQTNENTINNQAQGASTTTQNATGFTPPNSSGVYTDPVYTVNPLDVADMSNPAWSWAPGVKEKVIATCIERGYIIEGGYVLEPARIINGEGYYNLYGTNNQSALLSGFSEKDFPVYLVTINAKTGWFKGNASRNAGG</sequence>
<feature type="compositionally biased region" description="Basic and acidic residues" evidence="1">
    <location>
        <begin position="224"/>
        <end position="239"/>
    </location>
</feature>
<gene>
    <name evidence="4" type="ORF">BCR26_06040</name>
</gene>
<organism evidence="4 5">
    <name type="scientific">Enterococcus rivorum</name>
    <dbReference type="NCBI Taxonomy" id="762845"/>
    <lineage>
        <taxon>Bacteria</taxon>
        <taxon>Bacillati</taxon>
        <taxon>Bacillota</taxon>
        <taxon>Bacilli</taxon>
        <taxon>Lactobacillales</taxon>
        <taxon>Enterococcaceae</taxon>
        <taxon>Enterococcus</taxon>
    </lineage>
</organism>
<feature type="domain" description="MapZ extracellular" evidence="2">
    <location>
        <begin position="325"/>
        <end position="448"/>
    </location>
</feature>
<feature type="region of interest" description="Disordered" evidence="1">
    <location>
        <begin position="1"/>
        <end position="54"/>
    </location>
</feature>
<comment type="caution">
    <text evidence="4">The sequence shown here is derived from an EMBL/GenBank/DDBJ whole genome shotgun (WGS) entry which is preliminary data.</text>
</comment>
<dbReference type="Pfam" id="PF18041">
    <property type="entry name" value="MapZ_EC1"/>
    <property type="match status" value="1"/>
</dbReference>
<accession>A0A1E5KTI2</accession>
<evidence type="ECO:0000313" key="4">
    <source>
        <dbReference type="EMBL" id="OEH81068.1"/>
    </source>
</evidence>
<keyword evidence="5" id="KW-1185">Reference proteome</keyword>
<dbReference type="RefSeq" id="WP_069700056.1">
    <property type="nucleotide sequence ID" value="NZ_JAGGMA010000005.1"/>
</dbReference>
<dbReference type="OrthoDB" id="2199073at2"/>
<feature type="region of interest" description="Disordered" evidence="1">
    <location>
        <begin position="78"/>
        <end position="114"/>
    </location>
</feature>
<proteinExistence type="predicted"/>
<protein>
    <submittedName>
        <fullName evidence="4">Uncharacterized protein</fullName>
    </submittedName>
</protein>
<dbReference type="Pfam" id="PF18708">
    <property type="entry name" value="MapZ_C2"/>
    <property type="match status" value="1"/>
</dbReference>
<feature type="compositionally biased region" description="Basic and acidic residues" evidence="1">
    <location>
        <begin position="84"/>
        <end position="102"/>
    </location>
</feature>
<evidence type="ECO:0000259" key="3">
    <source>
        <dbReference type="Pfam" id="PF18708"/>
    </source>
</evidence>
<dbReference type="InterPro" id="IPR040532">
    <property type="entry name" value="MapZ_C2"/>
</dbReference>
<evidence type="ECO:0000256" key="1">
    <source>
        <dbReference type="SAM" id="MobiDB-lite"/>
    </source>
</evidence>
<dbReference type="AlphaFoldDB" id="A0A1E5KTI2"/>